<dbReference type="InterPro" id="IPR036249">
    <property type="entry name" value="Thioredoxin-like_sf"/>
</dbReference>
<feature type="chain" id="PRO_5036708966" evidence="1">
    <location>
        <begin position="23"/>
        <end position="230"/>
    </location>
</feature>
<dbReference type="Proteomes" id="UP000676409">
    <property type="component" value="Chromosome"/>
</dbReference>
<evidence type="ECO:0000313" key="2">
    <source>
        <dbReference type="EMBL" id="QUD90837.1"/>
    </source>
</evidence>
<keyword evidence="3" id="KW-1185">Reference proteome</keyword>
<name>A0A975G5C9_9CAUL</name>
<feature type="signal peptide" evidence="1">
    <location>
        <begin position="1"/>
        <end position="22"/>
    </location>
</feature>
<dbReference type="Pfam" id="PF06764">
    <property type="entry name" value="DUF1223"/>
    <property type="match status" value="1"/>
</dbReference>
<sequence>MRTATVAILALISAALAAPASARPPVVVELFTAQGCQSCVKSGDVVAGLAQKPGVLPLTFAVDYWDYLGWADTFAKPEFSDRQRDYMKKLALREVYTPQLVVDGEAETAAVSVDKVMPLVKQAARTHAKPPQIVFAKGKVQIGTARRIKGGAEVWLVRYDPKDQPVMVKSGDNRGQTVVEHNVVRELVRLGAWNGRPKAFQLPDPTADGLSTVVIVQGVHGGRILGAGQP</sequence>
<accession>A0A975G5C9</accession>
<evidence type="ECO:0000313" key="3">
    <source>
        <dbReference type="Proteomes" id="UP000676409"/>
    </source>
</evidence>
<dbReference type="PANTHER" id="PTHR36057:SF1">
    <property type="entry name" value="LIPOPROTEIN LIPID ATTACHMENT SITE-LIKE PROTEIN, PUTATIVE (DUF1223)-RELATED"/>
    <property type="match status" value="1"/>
</dbReference>
<dbReference type="KEGG" id="caul:KCG34_18420"/>
<organism evidence="2 3">
    <name type="scientific">Phenylobacterium montanum</name>
    <dbReference type="NCBI Taxonomy" id="2823693"/>
    <lineage>
        <taxon>Bacteria</taxon>
        <taxon>Pseudomonadati</taxon>
        <taxon>Pseudomonadota</taxon>
        <taxon>Alphaproteobacteria</taxon>
        <taxon>Caulobacterales</taxon>
        <taxon>Caulobacteraceae</taxon>
        <taxon>Phenylobacterium</taxon>
    </lineage>
</organism>
<gene>
    <name evidence="2" type="ORF">KCG34_18420</name>
</gene>
<dbReference type="EMBL" id="CP073078">
    <property type="protein sequence ID" value="QUD90837.1"/>
    <property type="molecule type" value="Genomic_DNA"/>
</dbReference>
<protein>
    <submittedName>
        <fullName evidence="2">DUF1223 domain-containing protein</fullName>
    </submittedName>
</protein>
<dbReference type="InterPro" id="IPR010634">
    <property type="entry name" value="DUF1223"/>
</dbReference>
<reference evidence="2" key="1">
    <citation type="submission" date="2021-04" db="EMBL/GenBank/DDBJ databases">
        <title>The complete genome sequence of Caulobacter sp. S6.</title>
        <authorList>
            <person name="Tang Y."/>
            <person name="Ouyang W."/>
            <person name="Liu Q."/>
            <person name="Huang B."/>
            <person name="Guo Z."/>
            <person name="Lei P."/>
        </authorList>
    </citation>
    <scope>NUCLEOTIDE SEQUENCE</scope>
    <source>
        <strain evidence="2">S6</strain>
    </source>
</reference>
<dbReference type="AlphaFoldDB" id="A0A975G5C9"/>
<proteinExistence type="predicted"/>
<dbReference type="SUPFAM" id="SSF52833">
    <property type="entry name" value="Thioredoxin-like"/>
    <property type="match status" value="1"/>
</dbReference>
<evidence type="ECO:0000256" key="1">
    <source>
        <dbReference type="SAM" id="SignalP"/>
    </source>
</evidence>
<dbReference type="PANTHER" id="PTHR36057">
    <property type="match status" value="1"/>
</dbReference>
<keyword evidence="1" id="KW-0732">Signal</keyword>